<comment type="pathway">
    <text evidence="1">Cofactor biosynthesis; adenosylcobalamin biosynthesis; adenosylcobalamin from cob(II)yrinate a,c-diamide: step 2/7.</text>
</comment>
<evidence type="ECO:0000256" key="9">
    <source>
        <dbReference type="ARBA" id="ARBA00031529"/>
    </source>
</evidence>
<dbReference type="PANTHER" id="PTHR12213:SF0">
    <property type="entry name" value="CORRINOID ADENOSYLTRANSFERASE MMAB"/>
    <property type="match status" value="1"/>
</dbReference>
<dbReference type="InterPro" id="IPR009221">
    <property type="entry name" value="PduO"/>
</dbReference>
<dbReference type="EMBL" id="JACJLA010000008">
    <property type="protein sequence ID" value="MBM6912771.1"/>
    <property type="molecule type" value="Genomic_DNA"/>
</dbReference>
<dbReference type="RefSeq" id="WP_205087821.1">
    <property type="nucleotide sequence ID" value="NZ_JACJLA010000008.1"/>
</dbReference>
<gene>
    <name evidence="15" type="ORF">H6A01_05475</name>
</gene>
<comment type="similarity">
    <text evidence="2">Belongs to the Cob(I)alamin adenosyltransferase family.</text>
</comment>
<dbReference type="SUPFAM" id="SSF143744">
    <property type="entry name" value="GlcG-like"/>
    <property type="match status" value="1"/>
</dbReference>
<evidence type="ECO:0000256" key="3">
    <source>
        <dbReference type="ARBA" id="ARBA00012454"/>
    </source>
</evidence>
<name>A0ABS2GF25_9FIRM</name>
<organism evidence="15 16">
    <name type="scientific">Veillonella magna</name>
    <dbReference type="NCBI Taxonomy" id="464322"/>
    <lineage>
        <taxon>Bacteria</taxon>
        <taxon>Bacillati</taxon>
        <taxon>Bacillota</taxon>
        <taxon>Negativicutes</taxon>
        <taxon>Veillonellales</taxon>
        <taxon>Veillonellaceae</taxon>
        <taxon>Veillonella</taxon>
    </lineage>
</organism>
<evidence type="ECO:0000256" key="1">
    <source>
        <dbReference type="ARBA" id="ARBA00005121"/>
    </source>
</evidence>
<keyword evidence="7" id="KW-0547">Nucleotide-binding</keyword>
<dbReference type="InterPro" id="IPR016030">
    <property type="entry name" value="CblAdoTrfase-like"/>
</dbReference>
<keyword evidence="16" id="KW-1185">Reference proteome</keyword>
<comment type="catalytic activity">
    <reaction evidence="13">
        <text>2 cob(II)alamin + reduced [electron-transfer flavoprotein] + 2 ATP = 2 adenosylcob(III)alamin + 2 triphosphate + oxidized [electron-transfer flavoprotein] + 3 H(+)</text>
        <dbReference type="Rhea" id="RHEA:28671"/>
        <dbReference type="Rhea" id="RHEA-COMP:10685"/>
        <dbReference type="Rhea" id="RHEA-COMP:10686"/>
        <dbReference type="ChEBI" id="CHEBI:15378"/>
        <dbReference type="ChEBI" id="CHEBI:16304"/>
        <dbReference type="ChEBI" id="CHEBI:18036"/>
        <dbReference type="ChEBI" id="CHEBI:18408"/>
        <dbReference type="ChEBI" id="CHEBI:30616"/>
        <dbReference type="ChEBI" id="CHEBI:57692"/>
        <dbReference type="ChEBI" id="CHEBI:58307"/>
        <dbReference type="EC" id="2.5.1.17"/>
    </reaction>
</comment>
<dbReference type="InterPro" id="IPR005624">
    <property type="entry name" value="PduO/GlcC-like"/>
</dbReference>
<proteinExistence type="inferred from homology"/>
<dbReference type="GO" id="GO:0008817">
    <property type="term" value="F:corrinoid adenosyltransferase activity"/>
    <property type="evidence" value="ECO:0007669"/>
    <property type="project" value="UniProtKB-EC"/>
</dbReference>
<evidence type="ECO:0000313" key="15">
    <source>
        <dbReference type="EMBL" id="MBM6912771.1"/>
    </source>
</evidence>
<dbReference type="Pfam" id="PF03928">
    <property type="entry name" value="HbpS-like"/>
    <property type="match status" value="1"/>
</dbReference>
<dbReference type="Proteomes" id="UP000707138">
    <property type="component" value="Unassembled WGS sequence"/>
</dbReference>
<evidence type="ECO:0000259" key="14">
    <source>
        <dbReference type="Pfam" id="PF01923"/>
    </source>
</evidence>
<comment type="caution">
    <text evidence="15">The sequence shown here is derived from an EMBL/GenBank/DDBJ whole genome shotgun (WGS) entry which is preliminary data.</text>
</comment>
<evidence type="ECO:0000256" key="13">
    <source>
        <dbReference type="ARBA" id="ARBA00048692"/>
    </source>
</evidence>
<evidence type="ECO:0000256" key="8">
    <source>
        <dbReference type="ARBA" id="ARBA00022840"/>
    </source>
</evidence>
<dbReference type="SUPFAM" id="SSF89028">
    <property type="entry name" value="Cobalamin adenosyltransferase-like"/>
    <property type="match status" value="1"/>
</dbReference>
<reference evidence="15 16" key="1">
    <citation type="journal article" date="2021" name="Sci. Rep.">
        <title>The distribution of antibiotic resistance genes in chicken gut microbiota commensals.</title>
        <authorList>
            <person name="Juricova H."/>
            <person name="Matiasovicova J."/>
            <person name="Kubasova T."/>
            <person name="Cejkova D."/>
            <person name="Rychlik I."/>
        </authorList>
    </citation>
    <scope>NUCLEOTIDE SEQUENCE [LARGE SCALE GENOMIC DNA]</scope>
    <source>
        <strain evidence="15 16">An537</strain>
    </source>
</reference>
<dbReference type="InterPro" id="IPR029499">
    <property type="entry name" value="PduO-typ"/>
</dbReference>
<dbReference type="Gene3D" id="3.30.450.150">
    <property type="entry name" value="Haem-degrading domain"/>
    <property type="match status" value="1"/>
</dbReference>
<accession>A0ABS2GF25</accession>
<evidence type="ECO:0000256" key="7">
    <source>
        <dbReference type="ARBA" id="ARBA00022741"/>
    </source>
</evidence>
<keyword evidence="6 15" id="KW-0808">Transferase</keyword>
<evidence type="ECO:0000256" key="4">
    <source>
        <dbReference type="ARBA" id="ARBA00020963"/>
    </source>
</evidence>
<evidence type="ECO:0000256" key="6">
    <source>
        <dbReference type="ARBA" id="ARBA00022679"/>
    </source>
</evidence>
<evidence type="ECO:0000256" key="11">
    <source>
        <dbReference type="ARBA" id="ARBA00033354"/>
    </source>
</evidence>
<dbReference type="NCBIfam" id="TIGR00636">
    <property type="entry name" value="PduO_Nterm"/>
    <property type="match status" value="1"/>
</dbReference>
<evidence type="ECO:0000313" key="16">
    <source>
        <dbReference type="Proteomes" id="UP000707138"/>
    </source>
</evidence>
<dbReference type="InterPro" id="IPR038084">
    <property type="entry name" value="PduO/GlcC-like_sf"/>
</dbReference>
<dbReference type="EC" id="2.5.1.17" evidence="3"/>
<comment type="catalytic activity">
    <reaction evidence="12">
        <text>2 cob(II)yrinate a,c diamide + reduced [electron-transfer flavoprotein] + 2 ATP = 2 adenosylcob(III)yrinate a,c-diamide + 2 triphosphate + oxidized [electron-transfer flavoprotein] + 3 H(+)</text>
        <dbReference type="Rhea" id="RHEA:11528"/>
        <dbReference type="Rhea" id="RHEA-COMP:10685"/>
        <dbReference type="Rhea" id="RHEA-COMP:10686"/>
        <dbReference type="ChEBI" id="CHEBI:15378"/>
        <dbReference type="ChEBI" id="CHEBI:18036"/>
        <dbReference type="ChEBI" id="CHEBI:30616"/>
        <dbReference type="ChEBI" id="CHEBI:57692"/>
        <dbReference type="ChEBI" id="CHEBI:58307"/>
        <dbReference type="ChEBI" id="CHEBI:58503"/>
        <dbReference type="ChEBI" id="CHEBI:58537"/>
        <dbReference type="EC" id="2.5.1.17"/>
    </reaction>
</comment>
<evidence type="ECO:0000256" key="12">
    <source>
        <dbReference type="ARBA" id="ARBA00048555"/>
    </source>
</evidence>
<keyword evidence="8" id="KW-0067">ATP-binding</keyword>
<keyword evidence="5" id="KW-0169">Cobalamin biosynthesis</keyword>
<dbReference type="PANTHER" id="PTHR12213">
    <property type="entry name" value="CORRINOID ADENOSYLTRANSFERASE"/>
    <property type="match status" value="1"/>
</dbReference>
<protein>
    <recommendedName>
        <fullName evidence="4">Corrinoid adenosyltransferase</fullName>
        <ecNumber evidence="3">2.5.1.17</ecNumber>
    </recommendedName>
    <alternativeName>
        <fullName evidence="9">Cob(II)alamin adenosyltransferase</fullName>
    </alternativeName>
    <alternativeName>
        <fullName evidence="11">Cob(II)yrinic acid a,c-diamide adenosyltransferase</fullName>
    </alternativeName>
    <alternativeName>
        <fullName evidence="10">Cobinamide/cobalamin adenosyltransferase</fullName>
    </alternativeName>
</protein>
<dbReference type="Gene3D" id="1.20.1200.10">
    <property type="entry name" value="Cobalamin adenosyltransferase-like"/>
    <property type="match status" value="1"/>
</dbReference>
<sequence length="342" mass="38045">MAIYTKTGDAGTTGLFDGHRVAKASRRVDTYGTLDELNAHLSLCEKLVSNEESRTWLHTLQGKLFRLCAEIATLDEEKLLRYSTPVKSDEVRELEQLIDAYTKRLPPLNSFIYQGATVAAAELHIARIVCRRAERLLVALHQEEPLRAEVLSFVNRLSDCIYTLARMEDFTAYITEVTQRVLAKLDTRTAHDVHQTHGEVTMDESSWLREQVHILCKRAQTKAEAMQVSVVIAVVDAKGMPVLTYRMENALLVSSELAPGKAYTAVALKTATSELKEIIQPGSDLYQIEAMVSRKLVTFGGGFPLYYKGKLVGGLGISGGTVEEDCCIGRYAMEYLEANHGK</sequence>
<evidence type="ECO:0000256" key="2">
    <source>
        <dbReference type="ARBA" id="ARBA00007487"/>
    </source>
</evidence>
<feature type="domain" description="Cobalamin adenosyltransferase-like" evidence="14">
    <location>
        <begin position="3"/>
        <end position="167"/>
    </location>
</feature>
<dbReference type="PIRSF" id="PIRSF036411">
    <property type="entry name" value="ATR_PduO"/>
    <property type="match status" value="1"/>
</dbReference>
<dbReference type="InterPro" id="IPR036451">
    <property type="entry name" value="CblAdoTrfase-like_sf"/>
</dbReference>
<dbReference type="Pfam" id="PF01923">
    <property type="entry name" value="Cob_adeno_trans"/>
    <property type="match status" value="1"/>
</dbReference>
<evidence type="ECO:0000256" key="10">
    <source>
        <dbReference type="ARBA" id="ARBA00033334"/>
    </source>
</evidence>
<evidence type="ECO:0000256" key="5">
    <source>
        <dbReference type="ARBA" id="ARBA00022573"/>
    </source>
</evidence>